<sequence>MNRPWLSVEAILEQFRLGVGMSSDQSATAHCLQWLAEFLAREHATMNAEDWEALVYVGKLLWQDEETRVETTEYTEIQACMRIGQ</sequence>
<reference evidence="1 2" key="1">
    <citation type="submission" date="2020-08" db="EMBL/GenBank/DDBJ databases">
        <title>Above-ground endophytic microbial communities from plants in different locations in the United States.</title>
        <authorList>
            <person name="Frank C."/>
        </authorList>
    </citation>
    <scope>NUCLEOTIDE SEQUENCE [LARGE SCALE GENOMIC DNA]</scope>
    <source>
        <strain evidence="1 2">WP4_2_2</strain>
    </source>
</reference>
<evidence type="ECO:0000313" key="2">
    <source>
        <dbReference type="Proteomes" id="UP000571554"/>
    </source>
</evidence>
<dbReference type="EMBL" id="JACHBW010000052">
    <property type="protein sequence ID" value="MBB6107221.1"/>
    <property type="molecule type" value="Genomic_DNA"/>
</dbReference>
<protein>
    <submittedName>
        <fullName evidence="1">Uncharacterized protein</fullName>
    </submittedName>
</protein>
<name>A0A7W9U565_9BURK</name>
<keyword evidence="2" id="KW-1185">Reference proteome</keyword>
<proteinExistence type="predicted"/>
<dbReference type="Proteomes" id="UP000571554">
    <property type="component" value="Unassembled WGS sequence"/>
</dbReference>
<organism evidence="1 2">
    <name type="scientific">Paraburkholderia bannensis</name>
    <dbReference type="NCBI Taxonomy" id="765414"/>
    <lineage>
        <taxon>Bacteria</taxon>
        <taxon>Pseudomonadati</taxon>
        <taxon>Pseudomonadota</taxon>
        <taxon>Betaproteobacteria</taxon>
        <taxon>Burkholderiales</taxon>
        <taxon>Burkholderiaceae</taxon>
        <taxon>Paraburkholderia</taxon>
    </lineage>
</organism>
<evidence type="ECO:0000313" key="1">
    <source>
        <dbReference type="EMBL" id="MBB6107221.1"/>
    </source>
</evidence>
<comment type="caution">
    <text evidence="1">The sequence shown here is derived from an EMBL/GenBank/DDBJ whole genome shotgun (WGS) entry which is preliminary data.</text>
</comment>
<gene>
    <name evidence="1" type="ORF">F4827_007103</name>
</gene>
<dbReference type="AlphaFoldDB" id="A0A7W9U565"/>
<accession>A0A7W9U565</accession>